<sequence>MALIGPGTGYALPMLGTHTTTAGVAFLARPGRPAVVTRTVAELNGPVSGQVELPLRLMWCPDRTFDLTDPDQLLWMYENVLREATRTDDLRRLINGALLRRVWPELNLPHGVRRAWETRHRSLHRAA</sequence>
<protein>
    <submittedName>
        <fullName evidence="1">Uncharacterized protein</fullName>
    </submittedName>
</protein>
<reference evidence="1 2" key="1">
    <citation type="submission" date="2018-10" db="EMBL/GenBank/DDBJ databases">
        <title>Sequencing the genomes of 1000 actinobacteria strains.</title>
        <authorList>
            <person name="Klenk H.-P."/>
        </authorList>
    </citation>
    <scope>NUCLEOTIDE SEQUENCE [LARGE SCALE GENOMIC DNA]</scope>
    <source>
        <strain evidence="1 2">DSM 45175</strain>
    </source>
</reference>
<name>A0A495JY72_9ACTN</name>
<dbReference type="Proteomes" id="UP000277671">
    <property type="component" value="Unassembled WGS sequence"/>
</dbReference>
<dbReference type="EMBL" id="RBKT01000001">
    <property type="protein sequence ID" value="RKR93214.1"/>
    <property type="molecule type" value="Genomic_DNA"/>
</dbReference>
<organism evidence="1 2">
    <name type="scientific">Micromonospora pisi</name>
    <dbReference type="NCBI Taxonomy" id="589240"/>
    <lineage>
        <taxon>Bacteria</taxon>
        <taxon>Bacillati</taxon>
        <taxon>Actinomycetota</taxon>
        <taxon>Actinomycetes</taxon>
        <taxon>Micromonosporales</taxon>
        <taxon>Micromonosporaceae</taxon>
        <taxon>Micromonospora</taxon>
    </lineage>
</organism>
<evidence type="ECO:0000313" key="2">
    <source>
        <dbReference type="Proteomes" id="UP000277671"/>
    </source>
</evidence>
<dbReference type="AlphaFoldDB" id="A0A495JY72"/>
<accession>A0A495JY72</accession>
<keyword evidence="2" id="KW-1185">Reference proteome</keyword>
<proteinExistence type="predicted"/>
<comment type="caution">
    <text evidence="1">The sequence shown here is derived from an EMBL/GenBank/DDBJ whole genome shotgun (WGS) entry which is preliminary data.</text>
</comment>
<gene>
    <name evidence="1" type="ORF">BDK92_7735</name>
</gene>
<evidence type="ECO:0000313" key="1">
    <source>
        <dbReference type="EMBL" id="RKR93214.1"/>
    </source>
</evidence>